<evidence type="ECO:0000259" key="10">
    <source>
        <dbReference type="Pfam" id="PF13206"/>
    </source>
</evidence>
<evidence type="ECO:0000256" key="9">
    <source>
        <dbReference type="SAM" id="MobiDB-lite"/>
    </source>
</evidence>
<evidence type="ECO:0000256" key="6">
    <source>
        <dbReference type="ARBA" id="ARBA00023136"/>
    </source>
</evidence>
<keyword evidence="8" id="KW-0449">Lipoprotein</keyword>
<feature type="region of interest" description="Disordered" evidence="9">
    <location>
        <begin position="1"/>
        <end position="22"/>
    </location>
</feature>
<evidence type="ECO:0000256" key="2">
    <source>
        <dbReference type="ARBA" id="ARBA00004609"/>
    </source>
</evidence>
<feature type="non-terminal residue" evidence="11">
    <location>
        <position position="1"/>
    </location>
</feature>
<dbReference type="AlphaFoldDB" id="M4SW61"/>
<keyword evidence="3" id="KW-1003">Cell membrane</keyword>
<dbReference type="Pfam" id="PF13206">
    <property type="entry name" value="VSG_B"/>
    <property type="match status" value="1"/>
</dbReference>
<name>M4SW61_9TRYP</name>
<dbReference type="GO" id="GO:0005886">
    <property type="term" value="C:plasma membrane"/>
    <property type="evidence" value="ECO:0007669"/>
    <property type="project" value="UniProtKB-SubCell"/>
</dbReference>
<keyword evidence="7" id="KW-0325">Glycoprotein</keyword>
<reference evidence="11" key="1">
    <citation type="submission" date="2013-02" db="EMBL/GenBank/DDBJ databases">
        <authorList>
            <person name="Cross G.A.M."/>
            <person name="Kim H.-S."/>
            <person name="Wickstead B."/>
        </authorList>
    </citation>
    <scope>NUCLEOTIDE SEQUENCE</scope>
    <source>
        <strain evidence="11">Lister 427</strain>
    </source>
</reference>
<dbReference type="GO" id="GO:0098552">
    <property type="term" value="C:side of membrane"/>
    <property type="evidence" value="ECO:0007669"/>
    <property type="project" value="UniProtKB-KW"/>
</dbReference>
<keyword evidence="4" id="KW-0336">GPI-anchor</keyword>
<accession>M4SW61</accession>
<comment type="function">
    <text evidence="1">VSG forms a coat on the surface of the parasite. The trypanosome evades the immune response of the host by expressing a series of antigenically distinct VSGs from an estimated 1000 VSG genes.</text>
</comment>
<keyword evidence="6" id="KW-0472">Membrane</keyword>
<reference evidence="11" key="2">
    <citation type="journal article" date="2014" name="Mol. Biochem. Parasitol.">
        <title>Capturing the variant surface glycoprotein repertoire (the VSGnome) of Trypanosoma brucei Lister 427.</title>
        <authorList>
            <person name="Cross G.A."/>
            <person name="Kim H.S."/>
            <person name="Wickstead B."/>
        </authorList>
    </citation>
    <scope>NUCLEOTIDE SEQUENCE</scope>
    <source>
        <strain evidence="11">Lister 427</strain>
    </source>
</reference>
<evidence type="ECO:0000256" key="4">
    <source>
        <dbReference type="ARBA" id="ARBA00022622"/>
    </source>
</evidence>
<organism evidence="11">
    <name type="scientific">Trypanosoma brucei</name>
    <dbReference type="NCBI Taxonomy" id="5691"/>
    <lineage>
        <taxon>Eukaryota</taxon>
        <taxon>Discoba</taxon>
        <taxon>Euglenozoa</taxon>
        <taxon>Kinetoplastea</taxon>
        <taxon>Metakinetoplastina</taxon>
        <taxon>Trypanosomatida</taxon>
        <taxon>Trypanosomatidae</taxon>
        <taxon>Trypanosoma</taxon>
    </lineage>
</organism>
<dbReference type="VEuPathDB" id="TriTrypDB:Tb427_000191700"/>
<evidence type="ECO:0000256" key="3">
    <source>
        <dbReference type="ARBA" id="ARBA00022475"/>
    </source>
</evidence>
<evidence type="ECO:0000256" key="8">
    <source>
        <dbReference type="ARBA" id="ARBA00023288"/>
    </source>
</evidence>
<proteinExistence type="predicted"/>
<dbReference type="InterPro" id="IPR025932">
    <property type="entry name" value="Trypano_VSG_B_N_dom"/>
</dbReference>
<comment type="subcellular location">
    <subcellularLocation>
        <location evidence="2">Cell membrane</location>
        <topology evidence="2">Lipid-anchor</topology>
        <topology evidence="2">GPI-anchor</topology>
    </subcellularLocation>
</comment>
<evidence type="ECO:0000256" key="1">
    <source>
        <dbReference type="ARBA" id="ARBA00002523"/>
    </source>
</evidence>
<dbReference type="EMBL" id="KC612095">
    <property type="protein sequence ID" value="AGH59526.1"/>
    <property type="molecule type" value="Genomic_DNA"/>
</dbReference>
<keyword evidence="5" id="KW-0732">Signal</keyword>
<evidence type="ECO:0000256" key="7">
    <source>
        <dbReference type="ARBA" id="ARBA00023180"/>
    </source>
</evidence>
<feature type="domain" description="Trypanosome variant surface glycoprotein B-type N-terminal" evidence="10">
    <location>
        <begin position="11"/>
        <end position="323"/>
    </location>
</feature>
<evidence type="ECO:0000256" key="5">
    <source>
        <dbReference type="ARBA" id="ARBA00022729"/>
    </source>
</evidence>
<protein>
    <submittedName>
        <fullName evidence="11">Variant surface glycoprotein 3493</fullName>
    </submittedName>
</protein>
<evidence type="ECO:0000313" key="11">
    <source>
        <dbReference type="EMBL" id="AGH59526.1"/>
    </source>
</evidence>
<sequence length="325" mass="35314">VGKRSKLAAQKPPETTDHSDIMKLNTSIADESWQRIVVDNSTPPKENPFDAATYGKHPDWRQQWPVWAAQAVKVAQKTTRDELLTKLKLNKIPLKKLESKRTLIQALEAEANSIVEATKGAAPDDSILTDDQLQAAINKAVYRAETDTTGEGLGKGQISQTSVDTRQNMCKGAKSGGKVQTILGTLACLCLPDSTSNGEDQGKACTAKTALANNWNLNNGAPAQTPMEDLQQWCDRQTEHKLTAADIKNAAEQIRQLIKYDATNGYLGIHKGTACSANDGQGMCVEYTGISNTAGKPTDVITWLGDLYNLAQRVAVHEEAVTKRK</sequence>